<keyword evidence="3" id="KW-0175">Coiled coil</keyword>
<dbReference type="GO" id="GO:0016887">
    <property type="term" value="F:ATP hydrolysis activity"/>
    <property type="evidence" value="ECO:0007669"/>
    <property type="project" value="InterPro"/>
</dbReference>
<dbReference type="SMART" id="SM00382">
    <property type="entry name" value="AAA"/>
    <property type="match status" value="2"/>
</dbReference>
<organism evidence="5 6">
    <name type="scientific">Clostridium puniceum</name>
    <dbReference type="NCBI Taxonomy" id="29367"/>
    <lineage>
        <taxon>Bacteria</taxon>
        <taxon>Bacillati</taxon>
        <taxon>Bacillota</taxon>
        <taxon>Clostridia</taxon>
        <taxon>Eubacteriales</taxon>
        <taxon>Clostridiaceae</taxon>
        <taxon>Clostridium</taxon>
    </lineage>
</organism>
<proteinExistence type="predicted"/>
<feature type="domain" description="ABC transporter" evidence="4">
    <location>
        <begin position="4"/>
        <end position="258"/>
    </location>
</feature>
<dbReference type="PROSITE" id="PS50893">
    <property type="entry name" value="ABC_TRANSPORTER_2"/>
    <property type="match status" value="2"/>
</dbReference>
<dbReference type="SUPFAM" id="SSF52540">
    <property type="entry name" value="P-loop containing nucleoside triphosphate hydrolases"/>
    <property type="match status" value="2"/>
</dbReference>
<dbReference type="RefSeq" id="WP_077848048.1">
    <property type="nucleotide sequence ID" value="NZ_LZZM01000179.1"/>
</dbReference>
<protein>
    <submittedName>
        <fullName evidence="5">Putative ABC transporter ATP-binding protein YbiT</fullName>
    </submittedName>
</protein>
<dbReference type="InterPro" id="IPR027417">
    <property type="entry name" value="P-loop_NTPase"/>
</dbReference>
<dbReference type="InterPro" id="IPR003439">
    <property type="entry name" value="ABC_transporter-like_ATP-bd"/>
</dbReference>
<comment type="caution">
    <text evidence="5">The sequence shown here is derived from an EMBL/GenBank/DDBJ whole genome shotgun (WGS) entry which is preliminary data.</text>
</comment>
<dbReference type="AlphaFoldDB" id="A0A1S8TDS3"/>
<dbReference type="Gene3D" id="3.40.50.300">
    <property type="entry name" value="P-loop containing nucleotide triphosphate hydrolases"/>
    <property type="match status" value="2"/>
</dbReference>
<keyword evidence="1" id="KW-0547">Nucleotide-binding</keyword>
<dbReference type="InterPro" id="IPR032781">
    <property type="entry name" value="ABC_tran_Xtn"/>
</dbReference>
<name>A0A1S8TDS3_9CLOT</name>
<keyword evidence="6" id="KW-1185">Reference proteome</keyword>
<dbReference type="InterPro" id="IPR003593">
    <property type="entry name" value="AAA+_ATPase"/>
</dbReference>
<dbReference type="FunFam" id="3.40.50.300:FF:000905">
    <property type="entry name" value="Heme ABC transporter ATP-binding protein"/>
    <property type="match status" value="1"/>
</dbReference>
<feature type="domain" description="ABC transporter" evidence="4">
    <location>
        <begin position="319"/>
        <end position="511"/>
    </location>
</feature>
<dbReference type="PANTHER" id="PTHR42855">
    <property type="entry name" value="ABC TRANSPORTER ATP-BINDING SUBUNIT"/>
    <property type="match status" value="1"/>
</dbReference>
<dbReference type="PANTHER" id="PTHR42855:SF2">
    <property type="entry name" value="DRUG RESISTANCE ABC TRANSPORTER,ATP-BINDING PROTEIN"/>
    <property type="match status" value="1"/>
</dbReference>
<sequence length="517" mass="59424">MSILTIENMSHSFRDRILFSKVSFRLLKGEHIGLIGANGEGKSTFMKIITNQILPDGGTIKWNSKFSIGYMDQLVDLKEGITALNFLKEAFLNLFDIENKINHLYNKLGNMNEKEMNRTLNKIATMQEILNKSDFYSINSKIQAIAAGLGIKHLLETDVSALSGGQRTKVLLAKLLLQKPDILLLDEPTNHLDEEHIEWIKNYLINYDNAFIIISHDNSFLNSVVNVVCHLEHKNLTRYEGNYDYFVKFYKIQKQQKLIEYREQKNEIAKLEEYIRKNKARSATSKQAKSREKRLNKIERIEIKKEIMKPCFNFKSVTMPESIIFKASNLIIGYNKPLSKPLNLKMKRGEKIAIIGANGLGKTTLLKSLLGLLKPINGEIILSYYNKIGYFEQEIAEDNTNSVLYDTWNAFPDLTQTEIRSNLAKCGLTKQHIDSPINLLSGGEQAKVRLCKLINEPTNILVLDEPTNHLDIYAKNELKRALKEYAGSIILVCHEREFYEDIATDVWNCEDWRCYTN</sequence>
<dbReference type="GO" id="GO:0005524">
    <property type="term" value="F:ATP binding"/>
    <property type="evidence" value="ECO:0007669"/>
    <property type="project" value="UniProtKB-KW"/>
</dbReference>
<dbReference type="PROSITE" id="PS00211">
    <property type="entry name" value="ABC_TRANSPORTER_1"/>
    <property type="match status" value="2"/>
</dbReference>
<dbReference type="Pfam" id="PF00005">
    <property type="entry name" value="ABC_tran"/>
    <property type="match status" value="2"/>
</dbReference>
<evidence type="ECO:0000313" key="5">
    <source>
        <dbReference type="EMBL" id="OOM75933.1"/>
    </source>
</evidence>
<keyword evidence="2 5" id="KW-0067">ATP-binding</keyword>
<evidence type="ECO:0000313" key="6">
    <source>
        <dbReference type="Proteomes" id="UP000190890"/>
    </source>
</evidence>
<dbReference type="FunFam" id="3.40.50.300:FF:000011">
    <property type="entry name" value="Putative ABC transporter ATP-binding component"/>
    <property type="match status" value="1"/>
</dbReference>
<evidence type="ECO:0000259" key="4">
    <source>
        <dbReference type="PROSITE" id="PS50893"/>
    </source>
</evidence>
<evidence type="ECO:0000256" key="2">
    <source>
        <dbReference type="ARBA" id="ARBA00022840"/>
    </source>
</evidence>
<dbReference type="OrthoDB" id="9801441at2"/>
<dbReference type="STRING" id="29367.CLPUN_29700"/>
<dbReference type="CDD" id="cd03221">
    <property type="entry name" value="ABCF_EF-3"/>
    <property type="match status" value="2"/>
</dbReference>
<dbReference type="InterPro" id="IPR051309">
    <property type="entry name" value="ABCF_ATPase"/>
</dbReference>
<dbReference type="EMBL" id="LZZM01000179">
    <property type="protein sequence ID" value="OOM75933.1"/>
    <property type="molecule type" value="Genomic_DNA"/>
</dbReference>
<dbReference type="InterPro" id="IPR017871">
    <property type="entry name" value="ABC_transporter-like_CS"/>
</dbReference>
<evidence type="ECO:0000256" key="1">
    <source>
        <dbReference type="ARBA" id="ARBA00022741"/>
    </source>
</evidence>
<reference evidence="5 6" key="1">
    <citation type="submission" date="2016-05" db="EMBL/GenBank/DDBJ databases">
        <title>Microbial solvent formation.</title>
        <authorList>
            <person name="Poehlein A."/>
            <person name="Montoya Solano J.D."/>
            <person name="Flitsch S."/>
            <person name="Krabben P."/>
            <person name="Duerre P."/>
            <person name="Daniel R."/>
        </authorList>
    </citation>
    <scope>NUCLEOTIDE SEQUENCE [LARGE SCALE GENOMIC DNA]</scope>
    <source>
        <strain evidence="5 6">DSM 2619</strain>
    </source>
</reference>
<gene>
    <name evidence="5" type="primary">ybiT_2</name>
    <name evidence="5" type="ORF">CLPUN_29700</name>
</gene>
<evidence type="ECO:0000256" key="3">
    <source>
        <dbReference type="SAM" id="Coils"/>
    </source>
</evidence>
<dbReference type="Proteomes" id="UP000190890">
    <property type="component" value="Unassembled WGS sequence"/>
</dbReference>
<dbReference type="Pfam" id="PF12848">
    <property type="entry name" value="ABC_tran_Xtn"/>
    <property type="match status" value="1"/>
</dbReference>
<accession>A0A1S8TDS3</accession>
<feature type="coiled-coil region" evidence="3">
    <location>
        <begin position="254"/>
        <end position="281"/>
    </location>
</feature>